<accession>A0A059CCA2</accession>
<dbReference type="PANTHER" id="PTHR11952:SF10">
    <property type="entry name" value="16S RRNA PROCESSING PROTEIN RIMM FAMILY"/>
    <property type="match status" value="1"/>
</dbReference>
<dbReference type="OMA" id="RREMHIT"/>
<dbReference type="PANTHER" id="PTHR11952">
    <property type="entry name" value="UDP- GLUCOSE PYROPHOSPHORYLASE"/>
    <property type="match status" value="1"/>
</dbReference>
<name>A0A059CCA2_EUCGR</name>
<dbReference type="NCBIfam" id="TIGR02273">
    <property type="entry name" value="16S_RimM"/>
    <property type="match status" value="1"/>
</dbReference>
<dbReference type="Gene3D" id="2.40.30.60">
    <property type="entry name" value="RimM"/>
    <property type="match status" value="1"/>
</dbReference>
<reference evidence="4" key="1">
    <citation type="submission" date="2013-07" db="EMBL/GenBank/DDBJ databases">
        <title>The genome of Eucalyptus grandis.</title>
        <authorList>
            <person name="Schmutz J."/>
            <person name="Hayes R."/>
            <person name="Myburg A."/>
            <person name="Tuskan G."/>
            <person name="Grattapaglia D."/>
            <person name="Rokhsar D.S."/>
        </authorList>
    </citation>
    <scope>NUCLEOTIDE SEQUENCE</scope>
    <source>
        <tissue evidence="4">Leaf extractions</tissue>
    </source>
</reference>
<dbReference type="KEGG" id="egr:104440828"/>
<feature type="domain" description="RimM N-terminal" evidence="2">
    <location>
        <begin position="95"/>
        <end position="182"/>
    </location>
</feature>
<dbReference type="Gene3D" id="2.30.30.240">
    <property type="entry name" value="PRC-barrel domain"/>
    <property type="match status" value="1"/>
</dbReference>
<evidence type="ECO:0008006" key="5">
    <source>
        <dbReference type="Google" id="ProtNLM"/>
    </source>
</evidence>
<dbReference type="eggNOG" id="KOG2388">
    <property type="taxonomic scope" value="Eukaryota"/>
</dbReference>
<dbReference type="Pfam" id="PF01782">
    <property type="entry name" value="RimM"/>
    <property type="match status" value="1"/>
</dbReference>
<dbReference type="AlphaFoldDB" id="A0A059CCA2"/>
<dbReference type="EMBL" id="KK198756">
    <property type="protein sequence ID" value="KCW75977.1"/>
    <property type="molecule type" value="Genomic_DNA"/>
</dbReference>
<feature type="region of interest" description="Disordered" evidence="1">
    <location>
        <begin position="54"/>
        <end position="73"/>
    </location>
</feature>
<dbReference type="InterPro" id="IPR036976">
    <property type="entry name" value="RimM_N_sf"/>
</dbReference>
<dbReference type="STRING" id="71139.A0A059CCA2"/>
<dbReference type="HAMAP" id="MF_00014">
    <property type="entry name" value="Ribosome_mat_RimM"/>
    <property type="match status" value="1"/>
</dbReference>
<dbReference type="GO" id="GO:0003729">
    <property type="term" value="F:mRNA binding"/>
    <property type="evidence" value="ECO:0007669"/>
    <property type="project" value="EnsemblPlants"/>
</dbReference>
<dbReference type="GO" id="GO:0005840">
    <property type="term" value="C:ribosome"/>
    <property type="evidence" value="ECO:0007669"/>
    <property type="project" value="InterPro"/>
</dbReference>
<evidence type="ECO:0000313" key="4">
    <source>
        <dbReference type="EMBL" id="KCW75977.1"/>
    </source>
</evidence>
<dbReference type="InterPro" id="IPR011033">
    <property type="entry name" value="PRC_barrel-like_sf"/>
</dbReference>
<dbReference type="SUPFAM" id="SSF50346">
    <property type="entry name" value="PRC-barrel domain"/>
    <property type="match status" value="1"/>
</dbReference>
<evidence type="ECO:0000256" key="1">
    <source>
        <dbReference type="SAM" id="MobiDB-lite"/>
    </source>
</evidence>
<dbReference type="GO" id="GO:0043022">
    <property type="term" value="F:ribosome binding"/>
    <property type="evidence" value="ECO:0007669"/>
    <property type="project" value="InterPro"/>
</dbReference>
<evidence type="ECO:0000259" key="2">
    <source>
        <dbReference type="Pfam" id="PF01782"/>
    </source>
</evidence>
<dbReference type="InParanoid" id="A0A059CCA2"/>
<dbReference type="InterPro" id="IPR002676">
    <property type="entry name" value="RimM_N"/>
</dbReference>
<gene>
    <name evidence="4" type="ORF">EUGRSUZ_D00343</name>
</gene>
<dbReference type="InterPro" id="IPR009000">
    <property type="entry name" value="Transl_B-barrel_sf"/>
</dbReference>
<protein>
    <recommendedName>
        <fullName evidence="5">RimM N-terminal domain-containing protein</fullName>
    </recommendedName>
</protein>
<dbReference type="GO" id="GO:0006048">
    <property type="term" value="P:UDP-N-acetylglucosamine biosynthetic process"/>
    <property type="evidence" value="ECO:0000318"/>
    <property type="project" value="GO_Central"/>
</dbReference>
<sequence length="668" mass="74193">MQTTNSLLCSSTALSPPPATATAAAAAAQSFFPLGPSRAAHVRNRLHQAAAPPARVRLSPRRSRVQPPQVASPLQSTVIQETVETSTTESGLVEIGYISSVHGLQGEVCIKSSTDFPELRFSRTGKRWLKQQVLGRETIQEVELVEGRGHPGQKGWMLKFEGIDDVDQAKKLVGAALLVREEDRPELEEGEFYTRDLVGMRVLLKESGEPIGTVVNVYNSGANDLLYVMLDSSTRSSDHVGKSKPTETGATNHFVWVPFVEAIVPHVDMDRGEMMIAPPKGLLELNLRSHDKSKKERRQLEWKERKKFQKRLIAAKKKLCELGQQHVFHGFRYGDKTHTSLLSDQIIGVNSKLLQQALQSIDLSSQRWSDDATRTGIYDALTTSENYLTPLARMDKQCVNSVFEEKGIHLISKGKVATVLVVTDSAEEASNPAVLSESLIQTLECTNQKLVKVEDRASMPLLIICPAGEIPSFQALFSENDHFGFDSEKIWFFEEQMLPVVSCPDEQKSHKILMKSPWEMLQSPIGSGGIISVISSEGIADNLGEIGVDYIQICSPNRRFLDTRTLLLGYVHSREADMGIQVLEDELFSEESPDMILSMSFLKKLMTETDKLQFKATSKPNAHVELVDKEWVDVVPSSPNSCEIRCSLLFSCLNICSSDKVCLLEIPE</sequence>
<organism evidence="4">
    <name type="scientific">Eucalyptus grandis</name>
    <name type="common">Flooded gum</name>
    <dbReference type="NCBI Taxonomy" id="71139"/>
    <lineage>
        <taxon>Eukaryota</taxon>
        <taxon>Viridiplantae</taxon>
        <taxon>Streptophyta</taxon>
        <taxon>Embryophyta</taxon>
        <taxon>Tracheophyta</taxon>
        <taxon>Spermatophyta</taxon>
        <taxon>Magnoliopsida</taxon>
        <taxon>eudicotyledons</taxon>
        <taxon>Gunneridae</taxon>
        <taxon>Pentapetalae</taxon>
        <taxon>rosids</taxon>
        <taxon>malvids</taxon>
        <taxon>Myrtales</taxon>
        <taxon>Myrtaceae</taxon>
        <taxon>Myrtoideae</taxon>
        <taxon>Eucalypteae</taxon>
        <taxon>Eucalyptus</taxon>
    </lineage>
</organism>
<dbReference type="OrthoDB" id="532420at2759"/>
<dbReference type="Gene3D" id="3.90.550.10">
    <property type="entry name" value="Spore Coat Polysaccharide Biosynthesis Protein SpsA, Chain A"/>
    <property type="match status" value="1"/>
</dbReference>
<dbReference type="InterPro" id="IPR011961">
    <property type="entry name" value="RimM"/>
</dbReference>
<dbReference type="Pfam" id="PF05239">
    <property type="entry name" value="PRC"/>
    <property type="match status" value="1"/>
</dbReference>
<dbReference type="SUPFAM" id="SSF53448">
    <property type="entry name" value="Nucleotide-diphospho-sugar transferases"/>
    <property type="match status" value="1"/>
</dbReference>
<dbReference type="FunFam" id="2.30.30.240:FF:000002">
    <property type="entry name" value="Ribosome maturation factor rimM"/>
    <property type="match status" value="1"/>
</dbReference>
<dbReference type="InterPro" id="IPR039741">
    <property type="entry name" value="UDP-sugar_pyrophosphorylase"/>
</dbReference>
<dbReference type="FunCoup" id="A0A059CCA2">
    <property type="interactions" value="2820"/>
</dbReference>
<dbReference type="GO" id="GO:0003977">
    <property type="term" value="F:UDP-N-acetylglucosamine diphosphorylase activity"/>
    <property type="evidence" value="ECO:0000318"/>
    <property type="project" value="GO_Central"/>
</dbReference>
<dbReference type="SUPFAM" id="SSF50447">
    <property type="entry name" value="Translation proteins"/>
    <property type="match status" value="1"/>
</dbReference>
<evidence type="ECO:0000259" key="3">
    <source>
        <dbReference type="Pfam" id="PF05239"/>
    </source>
</evidence>
<proteinExistence type="inferred from homology"/>
<dbReference type="GO" id="GO:0006364">
    <property type="term" value="P:rRNA processing"/>
    <property type="evidence" value="ECO:0007669"/>
    <property type="project" value="InterPro"/>
</dbReference>
<dbReference type="InterPro" id="IPR027275">
    <property type="entry name" value="PRC-brl_dom"/>
</dbReference>
<feature type="domain" description="PRC-barrel" evidence="3">
    <location>
        <begin position="189"/>
        <end position="283"/>
    </location>
</feature>
<dbReference type="InterPro" id="IPR029044">
    <property type="entry name" value="Nucleotide-diphossugar_trans"/>
</dbReference>
<dbReference type="Gramene" id="KCW75977">
    <property type="protein sequence ID" value="KCW75977"/>
    <property type="gene ID" value="EUGRSUZ_D00343"/>
</dbReference>